<dbReference type="AlphaFoldDB" id="A0A1A6G214"/>
<organism evidence="1 2">
    <name type="scientific">Neotoma lepida</name>
    <name type="common">Desert woodrat</name>
    <dbReference type="NCBI Taxonomy" id="56216"/>
    <lineage>
        <taxon>Eukaryota</taxon>
        <taxon>Metazoa</taxon>
        <taxon>Chordata</taxon>
        <taxon>Craniata</taxon>
        <taxon>Vertebrata</taxon>
        <taxon>Euteleostomi</taxon>
        <taxon>Mammalia</taxon>
        <taxon>Eutheria</taxon>
        <taxon>Euarchontoglires</taxon>
        <taxon>Glires</taxon>
        <taxon>Rodentia</taxon>
        <taxon>Myomorpha</taxon>
        <taxon>Muroidea</taxon>
        <taxon>Cricetidae</taxon>
        <taxon>Neotominae</taxon>
        <taxon>Neotoma</taxon>
    </lineage>
</organism>
<evidence type="ECO:0000313" key="1">
    <source>
        <dbReference type="EMBL" id="OBS59432.1"/>
    </source>
</evidence>
<evidence type="ECO:0000313" key="2">
    <source>
        <dbReference type="Proteomes" id="UP000092124"/>
    </source>
</evidence>
<gene>
    <name evidence="1" type="ORF">A6R68_09444</name>
</gene>
<dbReference type="Proteomes" id="UP000092124">
    <property type="component" value="Unassembled WGS sequence"/>
</dbReference>
<dbReference type="EMBL" id="LZPO01108095">
    <property type="protein sequence ID" value="OBS59432.1"/>
    <property type="molecule type" value="Genomic_DNA"/>
</dbReference>
<reference evidence="1 2" key="1">
    <citation type="submission" date="2016-06" db="EMBL/GenBank/DDBJ databases">
        <title>The Draft Genome Sequence and Annotation of the Desert Woodrat Neotoma lepida.</title>
        <authorList>
            <person name="Campbell M."/>
            <person name="Oakeson K.F."/>
            <person name="Yandell M."/>
            <person name="Halpert J.R."/>
            <person name="Dearing D."/>
        </authorList>
    </citation>
    <scope>NUCLEOTIDE SEQUENCE [LARGE SCALE GENOMIC DNA]</scope>
    <source>
        <strain evidence="1">417</strain>
        <tissue evidence="1">Liver</tissue>
    </source>
</reference>
<name>A0A1A6G214_NEOLE</name>
<keyword evidence="2" id="KW-1185">Reference proteome</keyword>
<dbReference type="STRING" id="56216.A0A1A6G214"/>
<feature type="non-terminal residue" evidence="1">
    <location>
        <position position="113"/>
    </location>
</feature>
<accession>A0A1A6G214</accession>
<proteinExistence type="predicted"/>
<comment type="caution">
    <text evidence="1">The sequence shown here is derived from an EMBL/GenBank/DDBJ whole genome shotgun (WGS) entry which is preliminary data.</text>
</comment>
<protein>
    <submittedName>
        <fullName evidence="1">Uncharacterized protein</fullName>
    </submittedName>
</protein>
<sequence>MTDTLTTGHLANVGNKNTFHEVTHSNVLGLGGPGICHKMSKLQGNLVHTSSSGQASCSPIREAYVIAVDCMQQFENLFQGEMDKDRKMLLPQWGSRLDTRLGNYHILSAHNHA</sequence>